<dbReference type="EMBL" id="JACORT010000011">
    <property type="protein sequence ID" value="MBC5785516.1"/>
    <property type="molecule type" value="Genomic_DNA"/>
</dbReference>
<evidence type="ECO:0000256" key="3">
    <source>
        <dbReference type="ARBA" id="ARBA00010136"/>
    </source>
</evidence>
<keyword evidence="10" id="KW-0862">Zinc</keyword>
<organism evidence="17 18">
    <name type="scientific">Ramlibacter cellulosilyticus</name>
    <dbReference type="NCBI Taxonomy" id="2764187"/>
    <lineage>
        <taxon>Bacteria</taxon>
        <taxon>Pseudomonadati</taxon>
        <taxon>Pseudomonadota</taxon>
        <taxon>Betaproteobacteria</taxon>
        <taxon>Burkholderiales</taxon>
        <taxon>Comamonadaceae</taxon>
        <taxon>Ramlibacter</taxon>
    </lineage>
</organism>
<evidence type="ECO:0000313" key="17">
    <source>
        <dbReference type="EMBL" id="MBC5785516.1"/>
    </source>
</evidence>
<dbReference type="GO" id="GO:0008270">
    <property type="term" value="F:zinc ion binding"/>
    <property type="evidence" value="ECO:0007669"/>
    <property type="project" value="InterPro"/>
</dbReference>
<keyword evidence="8" id="KW-0479">Metal-binding</keyword>
<evidence type="ECO:0000256" key="12">
    <source>
        <dbReference type="NCBIfam" id="TIGR02414"/>
    </source>
</evidence>
<accession>A0A923SD03</accession>
<dbReference type="InterPro" id="IPR035414">
    <property type="entry name" value="Peptidase_M1_pepN_Ig-like"/>
</dbReference>
<evidence type="ECO:0000256" key="8">
    <source>
        <dbReference type="ARBA" id="ARBA00022723"/>
    </source>
</evidence>
<keyword evidence="7" id="KW-0645">Protease</keyword>
<dbReference type="Gene3D" id="3.30.2010.30">
    <property type="match status" value="1"/>
</dbReference>
<comment type="cofactor">
    <cofactor evidence="2">
        <name>Zn(2+)</name>
        <dbReference type="ChEBI" id="CHEBI:29105"/>
    </cofactor>
</comment>
<feature type="domain" description="Peptidase M1 alanyl aminopeptidase C-terminal" evidence="15">
    <location>
        <begin position="558"/>
        <end position="879"/>
    </location>
</feature>
<dbReference type="InterPro" id="IPR045357">
    <property type="entry name" value="Aminopeptidase_N-like_N"/>
</dbReference>
<dbReference type="Pfam" id="PF17432">
    <property type="entry name" value="DUF3458_C"/>
    <property type="match status" value="1"/>
</dbReference>
<evidence type="ECO:0000256" key="7">
    <source>
        <dbReference type="ARBA" id="ARBA00022670"/>
    </source>
</evidence>
<evidence type="ECO:0000259" key="16">
    <source>
        <dbReference type="Pfam" id="PF17900"/>
    </source>
</evidence>
<keyword evidence="6 17" id="KW-0031">Aminopeptidase</keyword>
<dbReference type="Pfam" id="PF17900">
    <property type="entry name" value="Peptidase_M1_N"/>
    <property type="match status" value="1"/>
</dbReference>
<dbReference type="FunFam" id="3.30.2010.30:FF:000002">
    <property type="entry name" value="Putative aminopeptidase N"/>
    <property type="match status" value="1"/>
</dbReference>
<keyword evidence="9 17" id="KW-0378">Hydrolase</keyword>
<dbReference type="GO" id="GO:0008237">
    <property type="term" value="F:metallopeptidase activity"/>
    <property type="evidence" value="ECO:0007669"/>
    <property type="project" value="UniProtKB-UniRule"/>
</dbReference>
<dbReference type="PANTHER" id="PTHR46322">
    <property type="entry name" value="PUROMYCIN-SENSITIVE AMINOPEPTIDASE"/>
    <property type="match status" value="1"/>
</dbReference>
<dbReference type="CDD" id="cd09600">
    <property type="entry name" value="M1_APN"/>
    <property type="match status" value="1"/>
</dbReference>
<dbReference type="Gene3D" id="1.25.50.10">
    <property type="entry name" value="Peptidase M1, alanyl aminopeptidase, C-terminal domain"/>
    <property type="match status" value="1"/>
</dbReference>
<evidence type="ECO:0000256" key="4">
    <source>
        <dbReference type="ARBA" id="ARBA00012564"/>
    </source>
</evidence>
<keyword evidence="18" id="KW-1185">Reference proteome</keyword>
<feature type="domain" description="Peptidase M1 membrane alanine aminopeptidase" evidence="13">
    <location>
        <begin position="230"/>
        <end position="441"/>
    </location>
</feature>
<dbReference type="InterPro" id="IPR014782">
    <property type="entry name" value="Peptidase_M1_dom"/>
</dbReference>
<comment type="caution">
    <text evidence="17">The sequence shown here is derived from an EMBL/GenBank/DDBJ whole genome shotgun (WGS) entry which is preliminary data.</text>
</comment>
<evidence type="ECO:0000259" key="15">
    <source>
        <dbReference type="Pfam" id="PF17432"/>
    </source>
</evidence>
<dbReference type="InterPro" id="IPR001930">
    <property type="entry name" value="Peptidase_M1"/>
</dbReference>
<dbReference type="InterPro" id="IPR037144">
    <property type="entry name" value="Peptidase_M1_pepN_C_sf"/>
</dbReference>
<dbReference type="PANTHER" id="PTHR46322:SF1">
    <property type="entry name" value="PUROMYCIN-SENSITIVE AMINOPEPTIDASE"/>
    <property type="match status" value="1"/>
</dbReference>
<dbReference type="InterPro" id="IPR042097">
    <property type="entry name" value="Aminopeptidase_N-like_N_sf"/>
</dbReference>
<dbReference type="Pfam" id="PF11940">
    <property type="entry name" value="DUF3458"/>
    <property type="match status" value="1"/>
</dbReference>
<evidence type="ECO:0000256" key="10">
    <source>
        <dbReference type="ARBA" id="ARBA00022833"/>
    </source>
</evidence>
<dbReference type="Proteomes" id="UP000608513">
    <property type="component" value="Unassembled WGS sequence"/>
</dbReference>
<dbReference type="FunFam" id="2.60.40.1840:FF:000001">
    <property type="entry name" value="Aminopeptidase N"/>
    <property type="match status" value="1"/>
</dbReference>
<dbReference type="SUPFAM" id="SSF55486">
    <property type="entry name" value="Metalloproteases ('zincins'), catalytic domain"/>
    <property type="match status" value="1"/>
</dbReference>
<dbReference type="GO" id="GO:0016285">
    <property type="term" value="F:alanyl aminopeptidase activity"/>
    <property type="evidence" value="ECO:0007669"/>
    <property type="project" value="UniProtKB-EC"/>
</dbReference>
<dbReference type="InterPro" id="IPR038438">
    <property type="entry name" value="PepN_Ig-like_sf"/>
</dbReference>
<feature type="domain" description="Aminopeptidase N-like N-terminal" evidence="16">
    <location>
        <begin position="103"/>
        <end position="191"/>
    </location>
</feature>
<evidence type="ECO:0000256" key="11">
    <source>
        <dbReference type="ARBA" id="ARBA00023049"/>
    </source>
</evidence>
<evidence type="ECO:0000256" key="2">
    <source>
        <dbReference type="ARBA" id="ARBA00001947"/>
    </source>
</evidence>
<dbReference type="EC" id="3.4.11.2" evidence="4 12"/>
<feature type="domain" description="Peptidase M1 alanyl aminopeptidase Ig-like fold" evidence="14">
    <location>
        <begin position="449"/>
        <end position="553"/>
    </location>
</feature>
<dbReference type="Gene3D" id="1.10.390.10">
    <property type="entry name" value="Neutral Protease Domain 2"/>
    <property type="match status" value="1"/>
</dbReference>
<dbReference type="PRINTS" id="PR00756">
    <property type="entry name" value="ALADIPTASE"/>
</dbReference>
<evidence type="ECO:0000256" key="5">
    <source>
        <dbReference type="ARBA" id="ARBA00015611"/>
    </source>
</evidence>
<evidence type="ECO:0000259" key="13">
    <source>
        <dbReference type="Pfam" id="PF01433"/>
    </source>
</evidence>
<sequence>MEAPASTVYLKDYRPPSFLIPEVVLDIDLQSEDEALVQATLAVRRNPEGAASGTLVLDLDEVAVEAVAIDGEPLVPARWQADARHLTIRDVPESFRLATRSRIHPRRNTKLMGIYTSSTGFFSLCEAEGFRRITPFLDRPDVMARYTVTLHADEERYPVLLANGNLEAQGAEGGGRHWARWVDPFPKPSYLFAVVAARLDREQDSFRTRSGRSVLLQFFVEPGKLDQGRFALDALKQAMKWDEERYGLEVDLDEYNVVAVGDFNAGAMENKGLNIFNTKLVLARADISTDGDFNFIDRTVAHEYFHNWTGNRVTCRDWFQLALKEGLTVFREQQYAGDRYSRAVARIQAVRNLRTGQFPEDAGPMAHPVRPAAYQQVSNFYTATVYQKGAELVRMMHTLVGPENFRKGIALYFRLHDGHAVTTDALVEAIEQASGADLGQFRLWYEQAGTPRLAVRDRYDEATHTYELTVTQSCPPTPGQPTKQALHIPLAVGLLGPNGREFALRVEGEKNGRGTSTVLSLRGETEVFRFLDVPARPVPSLARNFSAPVLVDYPYDEDALQLLLGYDSDPFNRWEAGQRLAMDLLLVGVADFRAGRPVQFPDYLAQAFGRVLADAEQDPAFAAEALSLPPEVVVAEQLQEIDPLAVHRVRFAMRTFLAERLHDAFQGAYERYETPGAYSPDAVSAGRRALRNLSLAFLMDLGAPTTRQRAVRQLETATNMTDALAALSALANCDCPERRVALDAFYAKWQDEPLVVDKWLATEALSRLPGTVERVRDLTLHPAFTLQNPNKVYALLGSFGVNQVNFHAADGSGYRLMTEQALLLDAVNPQVASRMVRNFERYGRFEPVRRDLMRAALEQIAAKPGLSRETAEVVGKALA</sequence>
<name>A0A923SD03_9BURK</name>
<dbReference type="GO" id="GO:0006508">
    <property type="term" value="P:proteolysis"/>
    <property type="evidence" value="ECO:0007669"/>
    <property type="project" value="UniProtKB-UniRule"/>
</dbReference>
<dbReference type="InterPro" id="IPR012779">
    <property type="entry name" value="Peptidase_M1_pepN"/>
</dbReference>
<proteinExistence type="inferred from homology"/>
<dbReference type="AlphaFoldDB" id="A0A923SD03"/>
<keyword evidence="11" id="KW-0482">Metalloprotease</keyword>
<comment type="similarity">
    <text evidence="3">Belongs to the peptidase M1 family.</text>
</comment>
<evidence type="ECO:0000256" key="6">
    <source>
        <dbReference type="ARBA" id="ARBA00022438"/>
    </source>
</evidence>
<evidence type="ECO:0000313" key="18">
    <source>
        <dbReference type="Proteomes" id="UP000608513"/>
    </source>
</evidence>
<dbReference type="Gene3D" id="2.60.40.1730">
    <property type="entry name" value="tricorn interacting facor f3 domain"/>
    <property type="match status" value="1"/>
</dbReference>
<dbReference type="InterPro" id="IPR027268">
    <property type="entry name" value="Peptidase_M4/M1_CTD_sf"/>
</dbReference>
<dbReference type="InterPro" id="IPR024601">
    <property type="entry name" value="Peptidase_M1_pepN_C"/>
</dbReference>
<evidence type="ECO:0000256" key="9">
    <source>
        <dbReference type="ARBA" id="ARBA00022801"/>
    </source>
</evidence>
<dbReference type="RefSeq" id="WP_187078264.1">
    <property type="nucleotide sequence ID" value="NZ_JACORT010000011.1"/>
</dbReference>
<dbReference type="NCBIfam" id="TIGR02414">
    <property type="entry name" value="pepN_proteo"/>
    <property type="match status" value="1"/>
</dbReference>
<dbReference type="Gene3D" id="2.60.40.1840">
    <property type="match status" value="1"/>
</dbReference>
<gene>
    <name evidence="17" type="primary">pepN</name>
    <name evidence="17" type="ORF">H8N03_21430</name>
</gene>
<evidence type="ECO:0000256" key="1">
    <source>
        <dbReference type="ARBA" id="ARBA00000098"/>
    </source>
</evidence>
<dbReference type="SUPFAM" id="SSF63737">
    <property type="entry name" value="Leukotriene A4 hydrolase N-terminal domain"/>
    <property type="match status" value="1"/>
</dbReference>
<protein>
    <recommendedName>
        <fullName evidence="5 12">Aminopeptidase N</fullName>
        <ecNumber evidence="4 12">3.4.11.2</ecNumber>
    </recommendedName>
</protein>
<reference evidence="17" key="1">
    <citation type="submission" date="2020-08" db="EMBL/GenBank/DDBJ databases">
        <title>Ramlibacter sp. USB13 16S ribosomal RNA gene genome sequencing and assembly.</title>
        <authorList>
            <person name="Kang M."/>
        </authorList>
    </citation>
    <scope>NUCLEOTIDE SEQUENCE</scope>
    <source>
        <strain evidence="17">USB13</strain>
    </source>
</reference>
<comment type="catalytic activity">
    <reaction evidence="1">
        <text>Release of an N-terminal amino acid, Xaa-|-Yaa- from a peptide, amide or arylamide. Xaa is preferably Ala, but may be most amino acids including Pro (slow action). When a terminal hydrophobic residue is followed by a prolyl residue, the two may be released as an intact Xaa-Pro dipeptide.</text>
        <dbReference type="EC" id="3.4.11.2"/>
    </reaction>
</comment>
<evidence type="ECO:0000259" key="14">
    <source>
        <dbReference type="Pfam" id="PF11940"/>
    </source>
</evidence>
<dbReference type="Pfam" id="PF01433">
    <property type="entry name" value="Peptidase_M1"/>
    <property type="match status" value="1"/>
</dbReference>